<dbReference type="RefSeq" id="WP_199109801.1">
    <property type="nucleotide sequence ID" value="NZ_JAHWXQ010000002.1"/>
</dbReference>
<comment type="caution">
    <text evidence="1">The sequence shown here is derived from an EMBL/GenBank/DDBJ whole genome shotgun (WGS) entry which is preliminary data.</text>
</comment>
<evidence type="ECO:0000313" key="1">
    <source>
        <dbReference type="EMBL" id="MBW3365301.1"/>
    </source>
</evidence>
<keyword evidence="2" id="KW-1185">Reference proteome</keyword>
<accession>A0ABS6XDT6</accession>
<sequence>MEGTIILSGERTSAHKKATIKQKAEQLPSLSFYSLQVPLNGDPSF</sequence>
<dbReference type="Proteomes" id="UP000774935">
    <property type="component" value="Unassembled WGS sequence"/>
</dbReference>
<evidence type="ECO:0000313" key="2">
    <source>
        <dbReference type="Proteomes" id="UP000774935"/>
    </source>
</evidence>
<gene>
    <name evidence="1" type="ORF">KYK27_09610</name>
</gene>
<name>A0ABS6XDT6_9BACT</name>
<reference evidence="1 2" key="1">
    <citation type="submission" date="2021-07" db="EMBL/GenBank/DDBJ databases">
        <authorList>
            <person name="Kim M.K."/>
        </authorList>
    </citation>
    <scope>NUCLEOTIDE SEQUENCE [LARGE SCALE GENOMIC DNA]</scope>
    <source>
        <strain evidence="1 2">HLY7-15</strain>
    </source>
</reference>
<dbReference type="EMBL" id="JAHWXQ010000002">
    <property type="protein sequence ID" value="MBW3365301.1"/>
    <property type="molecule type" value="Genomic_DNA"/>
</dbReference>
<organism evidence="1 2">
    <name type="scientific">Pontibacter populi</name>
    <dbReference type="NCBI Taxonomy" id="890055"/>
    <lineage>
        <taxon>Bacteria</taxon>
        <taxon>Pseudomonadati</taxon>
        <taxon>Bacteroidota</taxon>
        <taxon>Cytophagia</taxon>
        <taxon>Cytophagales</taxon>
        <taxon>Hymenobacteraceae</taxon>
        <taxon>Pontibacter</taxon>
    </lineage>
</organism>
<proteinExistence type="predicted"/>
<protein>
    <submittedName>
        <fullName evidence="1">Uncharacterized protein</fullName>
    </submittedName>
</protein>